<dbReference type="Gene3D" id="3.40.190.10">
    <property type="entry name" value="Periplasmic binding protein-like II"/>
    <property type="match status" value="1"/>
</dbReference>
<evidence type="ECO:0000256" key="3">
    <source>
        <dbReference type="PIRSR" id="PIRSR039026-2"/>
    </source>
</evidence>
<dbReference type="InterPro" id="IPR026289">
    <property type="entry name" value="SBP_TakP-like"/>
</dbReference>
<gene>
    <name evidence="5" type="ORF">ADINL_2178</name>
</gene>
<dbReference type="AlphaFoldDB" id="A0A063Y024"/>
<dbReference type="OrthoDB" id="9769667at2"/>
<dbReference type="GO" id="GO:0046872">
    <property type="term" value="F:metal ion binding"/>
    <property type="evidence" value="ECO:0007669"/>
    <property type="project" value="UniProtKB-KW"/>
</dbReference>
<feature type="binding site" evidence="3">
    <location>
        <position position="235"/>
    </location>
    <ligand>
        <name>substrate</name>
    </ligand>
</feature>
<dbReference type="PATRIC" id="fig|267850.7.peg.2146"/>
<proteinExistence type="predicted"/>
<dbReference type="Pfam" id="PF03480">
    <property type="entry name" value="DctP"/>
    <property type="match status" value="1"/>
</dbReference>
<dbReference type="InterPro" id="IPR038404">
    <property type="entry name" value="TRAP_DctP_sf"/>
</dbReference>
<dbReference type="RefSeq" id="WP_036547676.1">
    <property type="nucleotide sequence ID" value="NZ_JBKBNO010000013.1"/>
</dbReference>
<feature type="binding site" evidence="2">
    <location>
        <position position="171"/>
    </location>
    <ligand>
        <name>substrate</name>
    </ligand>
</feature>
<dbReference type="InterPro" id="IPR018389">
    <property type="entry name" value="DctP_fam"/>
</dbReference>
<dbReference type="EMBL" id="JMSZ01000032">
    <property type="protein sequence ID" value="KDE39049.1"/>
    <property type="molecule type" value="Genomic_DNA"/>
</dbReference>
<reference evidence="5 6" key="1">
    <citation type="journal article" date="2005" name="Int. J. Syst. Evol. Microbiol.">
        <title>Nitrincola lacisaponensis gen. nov., sp. nov., a novel alkaliphilic bacterium isolated from an alkaline, saline lake.</title>
        <authorList>
            <person name="Dimitriu P.A."/>
            <person name="Shukla S.K."/>
            <person name="Conradt J."/>
            <person name="Marquez M.C."/>
            <person name="Ventosa A."/>
            <person name="Maglia A."/>
            <person name="Peyton B.M."/>
            <person name="Pinkart H.C."/>
            <person name="Mormile M.R."/>
        </authorList>
    </citation>
    <scope>NUCLEOTIDE SEQUENCE [LARGE SCALE GENOMIC DNA]</scope>
    <source>
        <strain evidence="5 6">4CA</strain>
    </source>
</reference>
<sequence>MSKKIIAVSLALLAIIANSAMADQIKWRMPAAVPEGSFFYENFMVRFSKNVELLTGGRLEIQPFGAGVVVPAFEIYSAVEDGIIEAGHSTPTFLINRDPVNAIFAGFPGGMAPETKVHWIYEGGGLEMLQDYRLKNMGLKSLVVGIGTTEVFAHSHSAIQEAENLKGLRYRTAGPWAEILGNYFDGAPTVVPPGEIFTLLQRRGVDAVEWATPGSNLSEGFHEIAEYLAVPGVHQPTFLWEVVVKEDTWNKLPNELKPLVEAAAKLTTMESLVHFGHSDILSMDQYANTNKVVELSPELIEQVRSAGRDWINTKISDNSTGSETAAILESYLEYQDRWARNSFYLLHD</sequence>
<comment type="caution">
    <text evidence="5">The sequence shown here is derived from an EMBL/GenBank/DDBJ whole genome shotgun (WGS) entry which is preliminary data.</text>
</comment>
<organism evidence="5 6">
    <name type="scientific">Nitrincola lacisaponensis</name>
    <dbReference type="NCBI Taxonomy" id="267850"/>
    <lineage>
        <taxon>Bacteria</taxon>
        <taxon>Pseudomonadati</taxon>
        <taxon>Pseudomonadota</taxon>
        <taxon>Gammaproteobacteria</taxon>
        <taxon>Oceanospirillales</taxon>
        <taxon>Oceanospirillaceae</taxon>
        <taxon>Nitrincola</taxon>
    </lineage>
</organism>
<keyword evidence="6" id="KW-1185">Reference proteome</keyword>
<feature type="signal peptide" evidence="4">
    <location>
        <begin position="1"/>
        <end position="22"/>
    </location>
</feature>
<evidence type="ECO:0000313" key="5">
    <source>
        <dbReference type="EMBL" id="KDE39049.1"/>
    </source>
</evidence>
<evidence type="ECO:0000256" key="1">
    <source>
        <dbReference type="ARBA" id="ARBA00022729"/>
    </source>
</evidence>
<evidence type="ECO:0000256" key="2">
    <source>
        <dbReference type="PIRSR" id="PIRSR039026-1"/>
    </source>
</evidence>
<feature type="binding site" evidence="2">
    <location>
        <position position="150"/>
    </location>
    <ligand>
        <name>substrate</name>
    </ligand>
</feature>
<accession>A0A063Y024</accession>
<name>A0A063Y024_9GAMM</name>
<dbReference type="PANTHER" id="PTHR33376">
    <property type="match status" value="1"/>
</dbReference>
<feature type="chain" id="PRO_5001624147" evidence="4">
    <location>
        <begin position="23"/>
        <end position="348"/>
    </location>
</feature>
<dbReference type="GO" id="GO:0031317">
    <property type="term" value="C:tripartite ATP-independent periplasmic transporter complex"/>
    <property type="evidence" value="ECO:0007669"/>
    <property type="project" value="InterPro"/>
</dbReference>
<dbReference type="Proteomes" id="UP000027318">
    <property type="component" value="Unassembled WGS sequence"/>
</dbReference>
<dbReference type="PIRSF" id="PIRSF039026">
    <property type="entry name" value="SiaP"/>
    <property type="match status" value="1"/>
</dbReference>
<evidence type="ECO:0000256" key="4">
    <source>
        <dbReference type="SAM" id="SignalP"/>
    </source>
</evidence>
<protein>
    <submittedName>
        <fullName evidence="5">TRAP-type C4-dicarboxylate transport system, periplasmic component</fullName>
    </submittedName>
</protein>
<keyword evidence="1 4" id="KW-0732">Signal</keyword>
<dbReference type="PANTHER" id="PTHR33376:SF5">
    <property type="entry name" value="EXTRACYTOPLASMIC SOLUTE RECEPTOR PROTEIN"/>
    <property type="match status" value="1"/>
</dbReference>
<feature type="binding site" evidence="3">
    <location>
        <position position="209"/>
    </location>
    <ligand>
        <name>substrate</name>
    </ligand>
</feature>
<dbReference type="STRING" id="267850.ADINL_2178"/>
<dbReference type="GO" id="GO:0055085">
    <property type="term" value="P:transmembrane transport"/>
    <property type="evidence" value="ECO:0007669"/>
    <property type="project" value="InterPro"/>
</dbReference>
<feature type="binding site" evidence="3">
    <location>
        <position position="210"/>
    </location>
    <ligand>
        <name>Na(+)</name>
        <dbReference type="ChEBI" id="CHEBI:29101"/>
    </ligand>
</feature>
<evidence type="ECO:0000313" key="6">
    <source>
        <dbReference type="Proteomes" id="UP000027318"/>
    </source>
</evidence>
<dbReference type="Gene3D" id="3.40.190.170">
    <property type="entry name" value="Bacterial extracellular solute-binding protein, family 7"/>
    <property type="match status" value="1"/>
</dbReference>
<keyword evidence="3" id="KW-0479">Metal-binding</keyword>